<accession>A0A1G7XMM6</accession>
<evidence type="ECO:0000313" key="9">
    <source>
        <dbReference type="EMBL" id="SDG85445.1"/>
    </source>
</evidence>
<evidence type="ECO:0000256" key="4">
    <source>
        <dbReference type="ARBA" id="ARBA00023125"/>
    </source>
</evidence>
<dbReference type="Gene3D" id="3.30.70.980">
    <property type="match status" value="2"/>
</dbReference>
<comment type="similarity">
    <text evidence="1 6">Belongs to the TACO1 family.</text>
</comment>
<dbReference type="RefSeq" id="WP_092616639.1">
    <property type="nucleotide sequence ID" value="NZ_FNCV01000003.1"/>
</dbReference>
<evidence type="ECO:0000259" key="8">
    <source>
        <dbReference type="Pfam" id="PF20772"/>
    </source>
</evidence>
<keyword evidence="2 6" id="KW-0963">Cytoplasm</keyword>
<comment type="subcellular location">
    <subcellularLocation>
        <location evidence="6">Cytoplasm</location>
    </subcellularLocation>
</comment>
<dbReference type="Gene3D" id="1.10.10.200">
    <property type="match status" value="1"/>
</dbReference>
<dbReference type="InterPro" id="IPR026564">
    <property type="entry name" value="Transcrip_reg_TACO1-like_dom3"/>
</dbReference>
<dbReference type="EMBL" id="FNCV01000003">
    <property type="protein sequence ID" value="SDG85445.1"/>
    <property type="molecule type" value="Genomic_DNA"/>
</dbReference>
<dbReference type="PANTHER" id="PTHR12532">
    <property type="entry name" value="TRANSLATIONAL ACTIVATOR OF CYTOCHROME C OXIDASE 1"/>
    <property type="match status" value="1"/>
</dbReference>
<feature type="domain" description="TACO1/YebC-like N-terminal" evidence="8">
    <location>
        <begin position="5"/>
        <end position="76"/>
    </location>
</feature>
<keyword evidence="5 6" id="KW-0804">Transcription</keyword>
<dbReference type="InterPro" id="IPR048300">
    <property type="entry name" value="TACO1_YebC-like_2nd/3rd_dom"/>
</dbReference>
<dbReference type="GO" id="GO:0003677">
    <property type="term" value="F:DNA binding"/>
    <property type="evidence" value="ECO:0007669"/>
    <property type="project" value="UniProtKB-UniRule"/>
</dbReference>
<evidence type="ECO:0000256" key="5">
    <source>
        <dbReference type="ARBA" id="ARBA00023163"/>
    </source>
</evidence>
<dbReference type="NCBIfam" id="TIGR01033">
    <property type="entry name" value="YebC/PmpR family DNA-binding transcriptional regulator"/>
    <property type="match status" value="1"/>
</dbReference>
<dbReference type="PANTHER" id="PTHR12532:SF6">
    <property type="entry name" value="TRANSCRIPTIONAL REGULATORY PROTEIN YEBC-RELATED"/>
    <property type="match status" value="1"/>
</dbReference>
<dbReference type="AlphaFoldDB" id="A0A1G7XMM6"/>
<dbReference type="Pfam" id="PF20772">
    <property type="entry name" value="TACO1_YebC_N"/>
    <property type="match status" value="1"/>
</dbReference>
<keyword evidence="3 6" id="KW-0805">Transcription regulation</keyword>
<dbReference type="NCBIfam" id="NF009044">
    <property type="entry name" value="PRK12378.1"/>
    <property type="match status" value="1"/>
</dbReference>
<dbReference type="GO" id="GO:0006355">
    <property type="term" value="P:regulation of DNA-templated transcription"/>
    <property type="evidence" value="ECO:0007669"/>
    <property type="project" value="UniProtKB-UniRule"/>
</dbReference>
<evidence type="ECO:0000256" key="1">
    <source>
        <dbReference type="ARBA" id="ARBA00008724"/>
    </source>
</evidence>
<evidence type="ECO:0000256" key="2">
    <source>
        <dbReference type="ARBA" id="ARBA00022490"/>
    </source>
</evidence>
<dbReference type="FunFam" id="1.10.10.200:FF:000002">
    <property type="entry name" value="Probable transcriptional regulatory protein CLM62_37755"/>
    <property type="match status" value="1"/>
</dbReference>
<evidence type="ECO:0000256" key="3">
    <source>
        <dbReference type="ARBA" id="ARBA00023015"/>
    </source>
</evidence>
<dbReference type="InterPro" id="IPR029072">
    <property type="entry name" value="YebC-like"/>
</dbReference>
<evidence type="ECO:0000256" key="6">
    <source>
        <dbReference type="HAMAP-Rule" id="MF_00693"/>
    </source>
</evidence>
<dbReference type="GO" id="GO:0005829">
    <property type="term" value="C:cytosol"/>
    <property type="evidence" value="ECO:0007669"/>
    <property type="project" value="TreeGrafter"/>
</dbReference>
<feature type="domain" description="TACO1/YebC-like second and third" evidence="7">
    <location>
        <begin position="81"/>
        <end position="233"/>
    </location>
</feature>
<name>A0A1G7XMM6_9PROT</name>
<proteinExistence type="inferred from homology"/>
<protein>
    <recommendedName>
        <fullName evidence="6">Probable transcriptional regulatory protein SAMN05421742_10336</fullName>
    </recommendedName>
</protein>
<dbReference type="InterPro" id="IPR049083">
    <property type="entry name" value="TACO1_YebC_N"/>
</dbReference>
<dbReference type="SUPFAM" id="SSF75625">
    <property type="entry name" value="YebC-like"/>
    <property type="match status" value="1"/>
</dbReference>
<dbReference type="STRING" id="83401.SAMN05421742_10336"/>
<dbReference type="Proteomes" id="UP000217076">
    <property type="component" value="Unassembled WGS sequence"/>
</dbReference>
<gene>
    <name evidence="9" type="ORF">SAMN05421742_10336</name>
</gene>
<dbReference type="HAMAP" id="MF_00693">
    <property type="entry name" value="Transcrip_reg_TACO1"/>
    <property type="match status" value="1"/>
</dbReference>
<sequence>MAGHSKFKNIMYRKGAQDARRAKLFTKLAKEIQVSAKEGGDDPSSNPRLRAALAEARKNSMPKDNIERALKRATGGDATEYEAVRYEGMGPGNVAVIVEALTDNRNRTAAEVRSTFTKFGGALSTVAFNFERVGYIHYPAEAGDAEAVLEAAILAGASDVESGDEGHDVYTEPDDFSAVRAALEESLGEPDTARLDWRALNTIEVGEEQAPSLLKFIDLLEDSDDVQRVCANYDIADDVLERLQD</sequence>
<keyword evidence="4 6" id="KW-0238">DNA-binding</keyword>
<evidence type="ECO:0000259" key="7">
    <source>
        <dbReference type="Pfam" id="PF01709"/>
    </source>
</evidence>
<dbReference type="NCBIfam" id="NF001030">
    <property type="entry name" value="PRK00110.1"/>
    <property type="match status" value="1"/>
</dbReference>
<reference evidence="10" key="1">
    <citation type="submission" date="2016-10" db="EMBL/GenBank/DDBJ databases">
        <authorList>
            <person name="Varghese N."/>
            <person name="Submissions S."/>
        </authorList>
    </citation>
    <scope>NUCLEOTIDE SEQUENCE [LARGE SCALE GENOMIC DNA]</scope>
    <source>
        <strain evidence="10">930I</strain>
    </source>
</reference>
<dbReference type="InterPro" id="IPR002876">
    <property type="entry name" value="Transcrip_reg_TACO1-like"/>
</dbReference>
<dbReference type="OrthoDB" id="9781053at2"/>
<evidence type="ECO:0000313" key="10">
    <source>
        <dbReference type="Proteomes" id="UP000217076"/>
    </source>
</evidence>
<keyword evidence="10" id="KW-1185">Reference proteome</keyword>
<dbReference type="Pfam" id="PF01709">
    <property type="entry name" value="Transcrip_reg"/>
    <property type="match status" value="1"/>
</dbReference>
<dbReference type="InterPro" id="IPR017856">
    <property type="entry name" value="Integrase-like_N"/>
</dbReference>
<organism evidence="9 10">
    <name type="scientific">Roseospirillum parvum</name>
    <dbReference type="NCBI Taxonomy" id="83401"/>
    <lineage>
        <taxon>Bacteria</taxon>
        <taxon>Pseudomonadati</taxon>
        <taxon>Pseudomonadota</taxon>
        <taxon>Alphaproteobacteria</taxon>
        <taxon>Rhodospirillales</taxon>
        <taxon>Rhodospirillaceae</taxon>
        <taxon>Roseospirillum</taxon>
    </lineage>
</organism>